<dbReference type="EMBL" id="VSRR010004383">
    <property type="protein sequence ID" value="MPC39500.1"/>
    <property type="molecule type" value="Genomic_DNA"/>
</dbReference>
<dbReference type="Proteomes" id="UP000324222">
    <property type="component" value="Unassembled WGS sequence"/>
</dbReference>
<reference evidence="1 2" key="1">
    <citation type="submission" date="2019-05" db="EMBL/GenBank/DDBJ databases">
        <title>Another draft genome of Portunus trituberculatus and its Hox gene families provides insights of decapod evolution.</title>
        <authorList>
            <person name="Jeong J.-H."/>
            <person name="Song I."/>
            <person name="Kim S."/>
            <person name="Choi T."/>
            <person name="Kim D."/>
            <person name="Ryu S."/>
            <person name="Kim W."/>
        </authorList>
    </citation>
    <scope>NUCLEOTIDE SEQUENCE [LARGE SCALE GENOMIC DNA]</scope>
    <source>
        <tissue evidence="1">Muscle</tissue>
    </source>
</reference>
<evidence type="ECO:0000313" key="1">
    <source>
        <dbReference type="EMBL" id="MPC39500.1"/>
    </source>
</evidence>
<protein>
    <submittedName>
        <fullName evidence="1">Uncharacterized protein</fullName>
    </submittedName>
</protein>
<name>A0A5B7EWS6_PORTR</name>
<comment type="caution">
    <text evidence="1">The sequence shown here is derived from an EMBL/GenBank/DDBJ whole genome shotgun (WGS) entry which is preliminary data.</text>
</comment>
<dbReference type="AlphaFoldDB" id="A0A5B7EWS6"/>
<gene>
    <name evidence="1" type="ORF">E2C01_033038</name>
</gene>
<sequence length="106" mass="11110">MMTVVNVKEEEDGGSKVAAWWVTAVRDTRVPGGVAGDEAVRGGTEGSGRVRRESAVCEAATAFVSLSGCSAECAAALRMRGMRPARCPDRLHTAVNDESETLAASR</sequence>
<proteinExistence type="predicted"/>
<organism evidence="1 2">
    <name type="scientific">Portunus trituberculatus</name>
    <name type="common">Swimming crab</name>
    <name type="synonym">Neptunus trituberculatus</name>
    <dbReference type="NCBI Taxonomy" id="210409"/>
    <lineage>
        <taxon>Eukaryota</taxon>
        <taxon>Metazoa</taxon>
        <taxon>Ecdysozoa</taxon>
        <taxon>Arthropoda</taxon>
        <taxon>Crustacea</taxon>
        <taxon>Multicrustacea</taxon>
        <taxon>Malacostraca</taxon>
        <taxon>Eumalacostraca</taxon>
        <taxon>Eucarida</taxon>
        <taxon>Decapoda</taxon>
        <taxon>Pleocyemata</taxon>
        <taxon>Brachyura</taxon>
        <taxon>Eubrachyura</taxon>
        <taxon>Portunoidea</taxon>
        <taxon>Portunidae</taxon>
        <taxon>Portuninae</taxon>
        <taxon>Portunus</taxon>
    </lineage>
</organism>
<accession>A0A5B7EWS6</accession>
<keyword evidence="2" id="KW-1185">Reference proteome</keyword>
<evidence type="ECO:0000313" key="2">
    <source>
        <dbReference type="Proteomes" id="UP000324222"/>
    </source>
</evidence>